<reference evidence="4 5" key="2">
    <citation type="submission" date="2017-06" db="EMBL/GenBank/DDBJ databases">
        <authorList>
            <person name="Varghese N."/>
            <person name="Submissions S."/>
        </authorList>
    </citation>
    <scope>NUCLEOTIDE SEQUENCE [LARGE SCALE GENOMIC DNA]</scope>
    <source>
        <strain evidence="4 5">RLD-1</strain>
    </source>
</reference>
<name>A0A239KW57_9PSED</name>
<dbReference type="Pfam" id="PF04773">
    <property type="entry name" value="FecR"/>
    <property type="match status" value="1"/>
</dbReference>
<dbReference type="InterPro" id="IPR006860">
    <property type="entry name" value="FecR"/>
</dbReference>
<dbReference type="InterPro" id="IPR012373">
    <property type="entry name" value="Ferrdict_sens_TM"/>
</dbReference>
<sequence>MKRPAEAPVAPAVVERASQWLMLHWGGELDTDQHAAFAAWHAADPEHRRAWQRLQQLQGTLASVPAATARQVLGELPDRRRRDLLKTLGLLLAAGGSAYLAGDLPWRETFADQRTAKGERRHLRLADGSQLDLNSDSAVDIRFDASQRRICLLAGEILCQAVQEARPLVVETAAGDIRTRGARFAVRELDGGSRVDLYQGQLDILPRHAAAVRLQAGQRLWFNAGGIGALQAADGNASAWSEGRLIAERQPLGQFLAELGRHRPGLLRCAEDAAGLLLTGVFPLADTGRVLAALERSLPVRVSYRTRYWVTVERRA</sequence>
<dbReference type="EMBL" id="FNEC01000021">
    <property type="protein sequence ID" value="SDJ70425.1"/>
    <property type="molecule type" value="Genomic_DNA"/>
</dbReference>
<feature type="domain" description="FecR protein" evidence="1">
    <location>
        <begin position="114"/>
        <end position="201"/>
    </location>
</feature>
<dbReference type="PANTHER" id="PTHR30273">
    <property type="entry name" value="PERIPLASMIC SIGNAL SENSOR AND SIGMA FACTOR ACTIVATOR FECR-RELATED"/>
    <property type="match status" value="1"/>
</dbReference>
<dbReference type="PIRSF" id="PIRSF018266">
    <property type="entry name" value="FecR"/>
    <property type="match status" value="1"/>
</dbReference>
<dbReference type="AlphaFoldDB" id="A0A239KW57"/>
<dbReference type="EMBL" id="FZPC01000017">
    <property type="protein sequence ID" value="SNT22461.1"/>
    <property type="molecule type" value="Genomic_DNA"/>
</dbReference>
<dbReference type="RefSeq" id="WP_089392580.1">
    <property type="nucleotide sequence ID" value="NZ_FNEC01000021.1"/>
</dbReference>
<feature type="domain" description="FecR N-terminal" evidence="2">
    <location>
        <begin position="15"/>
        <end position="57"/>
    </location>
</feature>
<evidence type="ECO:0000313" key="5">
    <source>
        <dbReference type="Proteomes" id="UP000198309"/>
    </source>
</evidence>
<protein>
    <submittedName>
        <fullName evidence="3">FecR family protein</fullName>
    </submittedName>
</protein>
<evidence type="ECO:0000313" key="4">
    <source>
        <dbReference type="EMBL" id="SNT22461.1"/>
    </source>
</evidence>
<evidence type="ECO:0000313" key="3">
    <source>
        <dbReference type="EMBL" id="SDJ70425.1"/>
    </source>
</evidence>
<dbReference type="GO" id="GO:0016989">
    <property type="term" value="F:sigma factor antagonist activity"/>
    <property type="evidence" value="ECO:0007669"/>
    <property type="project" value="TreeGrafter"/>
</dbReference>
<dbReference type="Proteomes" id="UP000199693">
    <property type="component" value="Unassembled WGS sequence"/>
</dbReference>
<accession>A0A239KW57</accession>
<proteinExistence type="predicted"/>
<dbReference type="Gene3D" id="2.60.120.1440">
    <property type="match status" value="1"/>
</dbReference>
<organism evidence="3 6">
    <name type="scientific">Pseudomonas delhiensis</name>
    <dbReference type="NCBI Taxonomy" id="366289"/>
    <lineage>
        <taxon>Bacteria</taxon>
        <taxon>Pseudomonadati</taxon>
        <taxon>Pseudomonadota</taxon>
        <taxon>Gammaproteobacteria</taxon>
        <taxon>Pseudomonadales</taxon>
        <taxon>Pseudomonadaceae</taxon>
        <taxon>Pseudomonas</taxon>
    </lineage>
</organism>
<reference evidence="3 6" key="1">
    <citation type="submission" date="2016-10" db="EMBL/GenBank/DDBJ databases">
        <authorList>
            <person name="de Groot N.N."/>
        </authorList>
    </citation>
    <scope>NUCLEOTIDE SEQUENCE [LARGE SCALE GENOMIC DNA]</scope>
    <source>
        <strain evidence="3 6">CCM 7361</strain>
    </source>
</reference>
<dbReference type="InterPro" id="IPR032623">
    <property type="entry name" value="FecR_N"/>
</dbReference>
<evidence type="ECO:0000313" key="6">
    <source>
        <dbReference type="Proteomes" id="UP000199693"/>
    </source>
</evidence>
<evidence type="ECO:0000259" key="2">
    <source>
        <dbReference type="Pfam" id="PF16220"/>
    </source>
</evidence>
<gene>
    <name evidence="3" type="ORF">SAMN05216189_102186</name>
    <name evidence="4" type="ORF">SAMN06295949_117132</name>
</gene>
<keyword evidence="5" id="KW-1185">Reference proteome</keyword>
<evidence type="ECO:0000259" key="1">
    <source>
        <dbReference type="Pfam" id="PF04773"/>
    </source>
</evidence>
<dbReference type="PANTHER" id="PTHR30273:SF2">
    <property type="entry name" value="PROTEIN FECR"/>
    <property type="match status" value="1"/>
</dbReference>
<dbReference type="Proteomes" id="UP000198309">
    <property type="component" value="Unassembled WGS sequence"/>
</dbReference>
<dbReference type="Pfam" id="PF16220">
    <property type="entry name" value="DUF4880"/>
    <property type="match status" value="1"/>
</dbReference>